<dbReference type="Gene3D" id="1.10.10.2840">
    <property type="entry name" value="PucR C-terminal helix-turn-helix domain"/>
    <property type="match status" value="1"/>
</dbReference>
<dbReference type="STRING" id="37916.MCHLDSM_00208"/>
<dbReference type="InterPro" id="IPR051448">
    <property type="entry name" value="CdaR-like_regulators"/>
</dbReference>
<proteinExistence type="inferred from homology"/>
<protein>
    <submittedName>
        <fullName evidence="4">Purine catabolism regulatory protein</fullName>
    </submittedName>
</protein>
<evidence type="ECO:0000256" key="1">
    <source>
        <dbReference type="ARBA" id="ARBA00006754"/>
    </source>
</evidence>
<dbReference type="InterPro" id="IPR041522">
    <property type="entry name" value="CdaR_GGDEF"/>
</dbReference>
<gene>
    <name evidence="4" type="primary">pucR_1</name>
    <name evidence="4" type="ORF">MCHLDSM_00208</name>
</gene>
<dbReference type="Pfam" id="PF13556">
    <property type="entry name" value="HTH_30"/>
    <property type="match status" value="1"/>
</dbReference>
<evidence type="ECO:0000313" key="5">
    <source>
        <dbReference type="Proteomes" id="UP000036513"/>
    </source>
</evidence>
<comment type="caution">
    <text evidence="4">The sequence shown here is derived from an EMBL/GenBank/DDBJ whole genome shotgun (WGS) entry which is preliminary data.</text>
</comment>
<reference evidence="4 5" key="1">
    <citation type="journal article" date="2015" name="Genome Biol. Evol.">
        <title>Characterization of Three Mycobacterium spp. with Potential Use in Bioremediation by Genome Sequencing and Comparative Genomics.</title>
        <authorList>
            <person name="Das S."/>
            <person name="Pettersson B.M."/>
            <person name="Behra P.R."/>
            <person name="Ramesh M."/>
            <person name="Dasgupta S."/>
            <person name="Bhattacharya A."/>
            <person name="Kirsebom L.A."/>
        </authorList>
    </citation>
    <scope>NUCLEOTIDE SEQUENCE [LARGE SCALE GENOMIC DNA]</scope>
    <source>
        <strain evidence="4 5">DSM 43826</strain>
    </source>
</reference>
<feature type="domain" description="CdaR GGDEF-like" evidence="3">
    <location>
        <begin position="158"/>
        <end position="268"/>
    </location>
</feature>
<dbReference type="RefSeq" id="WP_048468473.1">
    <property type="nucleotide sequence ID" value="NZ_JYNL01000002.1"/>
</dbReference>
<evidence type="ECO:0000313" key="4">
    <source>
        <dbReference type="EMBL" id="KMO83748.1"/>
    </source>
</evidence>
<dbReference type="EMBL" id="JYNL01000002">
    <property type="protein sequence ID" value="KMO83748.1"/>
    <property type="molecule type" value="Genomic_DNA"/>
</dbReference>
<evidence type="ECO:0000259" key="3">
    <source>
        <dbReference type="Pfam" id="PF17853"/>
    </source>
</evidence>
<evidence type="ECO:0000259" key="2">
    <source>
        <dbReference type="Pfam" id="PF13556"/>
    </source>
</evidence>
<dbReference type="SMR" id="A0A0J6WNR8"/>
<organism evidence="4 5">
    <name type="scientific">Mycolicibacterium chlorophenolicum</name>
    <dbReference type="NCBI Taxonomy" id="37916"/>
    <lineage>
        <taxon>Bacteria</taxon>
        <taxon>Bacillati</taxon>
        <taxon>Actinomycetota</taxon>
        <taxon>Actinomycetes</taxon>
        <taxon>Mycobacteriales</taxon>
        <taxon>Mycobacteriaceae</taxon>
        <taxon>Mycolicibacterium</taxon>
    </lineage>
</organism>
<dbReference type="PATRIC" id="fig|37916.4.peg.214"/>
<keyword evidence="5" id="KW-1185">Reference proteome</keyword>
<dbReference type="InterPro" id="IPR025736">
    <property type="entry name" value="PucR_C-HTH_dom"/>
</dbReference>
<dbReference type="Pfam" id="PF17853">
    <property type="entry name" value="GGDEF_2"/>
    <property type="match status" value="1"/>
</dbReference>
<accession>A0A0J6WNR8</accession>
<dbReference type="AlphaFoldDB" id="A0A0J6WNR8"/>
<dbReference type="PANTHER" id="PTHR33744:SF1">
    <property type="entry name" value="DNA-BINDING TRANSCRIPTIONAL ACTIVATOR ADER"/>
    <property type="match status" value="1"/>
</dbReference>
<sequence length="388" mass="42851">MCAYILDSLADWPGERSDEEIEVLHRANEASTLDTLVALRTEDHGCLLRSSEPIETIAFYAHRGKALEEIILNIHAGQEFMAQELILAIENVVPEDERITLIREATRDLFLSWSRFSHYVTTQYALERERWISSLEGARADVVRRLLTGQHNGSATEMSRLAYALDQPHTALVLWLEGLDHDTARMFDFATLAKELALACGSSVAPLVVADRLGGAEVWIGSCGRNGLAALRDNPSLPAHLRIAAGSAAPGLEGFRLSHTQAQAARRVARFAEDSEPIIEYRDVELVSLLTADLDRARAFVHSVIGPLCGNDSKSIALRKTLAAWIDASRSTTSTAEALFTHRNTVSYRLRQVDELLGTGRRDATRIRCALEIAARMPTAVIDNDWTA</sequence>
<feature type="domain" description="PucR C-terminal helix-turn-helix" evidence="2">
    <location>
        <begin position="318"/>
        <end position="374"/>
    </location>
</feature>
<dbReference type="InterPro" id="IPR042070">
    <property type="entry name" value="PucR_C-HTH_sf"/>
</dbReference>
<name>A0A0J6WNR8_9MYCO</name>
<comment type="similarity">
    <text evidence="1">Belongs to the CdaR family.</text>
</comment>
<dbReference type="Proteomes" id="UP000036513">
    <property type="component" value="Unassembled WGS sequence"/>
</dbReference>
<dbReference type="PANTHER" id="PTHR33744">
    <property type="entry name" value="CARBOHYDRATE DIACID REGULATOR"/>
    <property type="match status" value="1"/>
</dbReference>